<dbReference type="Proteomes" id="UP000535511">
    <property type="component" value="Unassembled WGS sequence"/>
</dbReference>
<evidence type="ECO:0000313" key="2">
    <source>
        <dbReference type="Proteomes" id="UP000535511"/>
    </source>
</evidence>
<evidence type="ECO:0000313" key="1">
    <source>
        <dbReference type="EMBL" id="NYD40514.1"/>
    </source>
</evidence>
<reference evidence="1 2" key="1">
    <citation type="submission" date="2020-07" db="EMBL/GenBank/DDBJ databases">
        <title>Sequencing the genomes of 1000 actinobacteria strains.</title>
        <authorList>
            <person name="Klenk H.-P."/>
        </authorList>
    </citation>
    <scope>NUCLEOTIDE SEQUENCE [LARGE SCALE GENOMIC DNA]</scope>
    <source>
        <strain evidence="1 2">DSM 21350</strain>
    </source>
</reference>
<keyword evidence="2" id="KW-1185">Reference proteome</keyword>
<accession>A0A7Y9E3M7</accession>
<organism evidence="1 2">
    <name type="scientific">Nocardioides panaciterrulae</name>
    <dbReference type="NCBI Taxonomy" id="661492"/>
    <lineage>
        <taxon>Bacteria</taxon>
        <taxon>Bacillati</taxon>
        <taxon>Actinomycetota</taxon>
        <taxon>Actinomycetes</taxon>
        <taxon>Propionibacteriales</taxon>
        <taxon>Nocardioidaceae</taxon>
        <taxon>Nocardioides</taxon>
    </lineage>
</organism>
<comment type="caution">
    <text evidence="1">The sequence shown here is derived from an EMBL/GenBank/DDBJ whole genome shotgun (WGS) entry which is preliminary data.</text>
</comment>
<dbReference type="AlphaFoldDB" id="A0A7Y9E3M7"/>
<sequence>MAERRILTLHVPQRPHVVDEVLTAIEGALLGAGAAHVWIDPSSGEDMTVMAELPVAADALEPGPHAVGLPAPRAAS</sequence>
<dbReference type="RefSeq" id="WP_179662394.1">
    <property type="nucleotide sequence ID" value="NZ_JACCBG010000001.1"/>
</dbReference>
<gene>
    <name evidence="1" type="ORF">BJZ21_000597</name>
</gene>
<dbReference type="EMBL" id="JACCBG010000001">
    <property type="protein sequence ID" value="NYD40514.1"/>
    <property type="molecule type" value="Genomic_DNA"/>
</dbReference>
<proteinExistence type="predicted"/>
<name>A0A7Y9E3M7_9ACTN</name>
<protein>
    <submittedName>
        <fullName evidence="1">Uncharacterized protein</fullName>
    </submittedName>
</protein>